<dbReference type="CDD" id="cd00198">
    <property type="entry name" value="vWFA"/>
    <property type="match status" value="1"/>
</dbReference>
<dbReference type="InterPro" id="IPR002035">
    <property type="entry name" value="VWF_A"/>
</dbReference>
<keyword evidence="4" id="KW-1185">Reference proteome</keyword>
<gene>
    <name evidence="3" type="ORF">KFL_006190060</name>
</gene>
<dbReference type="OrthoDB" id="413520at2759"/>
<dbReference type="PROSITE" id="PS50234">
    <property type="entry name" value="VWFA"/>
    <property type="match status" value="1"/>
</dbReference>
<reference evidence="3 4" key="1">
    <citation type="journal article" date="2014" name="Nat. Commun.">
        <title>Klebsormidium flaccidum genome reveals primary factors for plant terrestrial adaptation.</title>
        <authorList>
            <person name="Hori K."/>
            <person name="Maruyama F."/>
            <person name="Fujisawa T."/>
            <person name="Togashi T."/>
            <person name="Yamamoto N."/>
            <person name="Seo M."/>
            <person name="Sato S."/>
            <person name="Yamada T."/>
            <person name="Mori H."/>
            <person name="Tajima N."/>
            <person name="Moriyama T."/>
            <person name="Ikeuchi M."/>
            <person name="Watanabe M."/>
            <person name="Wada H."/>
            <person name="Kobayashi K."/>
            <person name="Saito M."/>
            <person name="Masuda T."/>
            <person name="Sasaki-Sekimoto Y."/>
            <person name="Mashiguchi K."/>
            <person name="Awai K."/>
            <person name="Shimojima M."/>
            <person name="Masuda S."/>
            <person name="Iwai M."/>
            <person name="Nobusawa T."/>
            <person name="Narise T."/>
            <person name="Kondo S."/>
            <person name="Saito H."/>
            <person name="Sato R."/>
            <person name="Murakawa M."/>
            <person name="Ihara Y."/>
            <person name="Oshima-Yamada Y."/>
            <person name="Ohtaka K."/>
            <person name="Satoh M."/>
            <person name="Sonobe K."/>
            <person name="Ishii M."/>
            <person name="Ohtani R."/>
            <person name="Kanamori-Sato M."/>
            <person name="Honoki R."/>
            <person name="Miyazaki D."/>
            <person name="Mochizuki H."/>
            <person name="Umetsu J."/>
            <person name="Higashi K."/>
            <person name="Shibata D."/>
            <person name="Kamiya Y."/>
            <person name="Sato N."/>
            <person name="Nakamura Y."/>
            <person name="Tabata S."/>
            <person name="Ida S."/>
            <person name="Kurokawa K."/>
            <person name="Ohta H."/>
        </authorList>
    </citation>
    <scope>NUCLEOTIDE SEQUENCE [LARGE SCALE GENOMIC DNA]</scope>
    <source>
        <strain evidence="3 4">NIES-2285</strain>
    </source>
</reference>
<dbReference type="EMBL" id="DF237568">
    <property type="protein sequence ID" value="GAQ90256.1"/>
    <property type="molecule type" value="Genomic_DNA"/>
</dbReference>
<sequence length="975" mass="106062">MAPAVSVTKLAATDWGSLGQKLLDIQVAIGDSKTAYGKVGAERHAIVLLDKSGSMSGSAFEQAKDGCEALLKQLWEAGIESIHFGAYDDKVQEVPLTKGDTYPIGRLNVGGMTDFLACFDYIERLCASACAGKSLLIVWLTDGCHTRGSDSEVHRRMEKFNGFVKETLTSCQIFALGFTPAHDHRLMAGLAAAGTEEGAFIYIASASDMRGALKKVAGQLGSGLAALLHLASGKWQRLTLEPLDSAAGCATFRAMALYNPADPIESLVVQMGDSTAERCVDVTSAETAGAEAASELVVAQICADAVAATQLLSQNQDEVTIEATQARLEELGASLEMERSRALKDAPRRQKQRVHARLVELRATLDSLLAQVVAAKKQGLRSGQAAQISSMAYDLRGSARLARALNKRVLENVDLLDDVQGKVDEVVRTLDVDHFRAEYAELTDVLGRCMLSARDLADAAAEGACFCVMLYVQRPRAAVVVGPHMIQVRSIITSAFATDDAFFEAVQYGGNEQAIHGGFSRDASGNVFVGAAREQVNAILPLCIGGPHGAIALQRMREVLGWVVTLDPLGFTGEQARVVPFLVLAAAAQQLPPGTERGEAVWKMLQETCLAVYYRYTMKDQVVAGVTAYLDDPAARTLDVVPSTAVFLMQAHVAQLAGDLGDLPLEELMKLVAEEEARRVQPGGGDSVNEDSFLLEVFGVTSESILEGAPRAGKPTPNAWDDDTLTPAAKKLVSAATDAFDKWATLTLRLLRLLSPGAGLREVQAPTGELTFRRLFPEGRRAFWLLYQNYLHQKNPVRRQEIAAGRYLSPFTADCEAEIKRAREDVIFREERRLANAGTRMATEMEHRRFAAAFAREPDVTKAGRMLRGTYWGDGRVACVMRALQSHVSPAVEPIAKWRMLTSGQYAGERLFGDARDWKPSRINFRRFWKAHSGVLTREEWEAEFPDRVDRIANWYPANGGELEPVESREAGGGI</sequence>
<feature type="domain" description="VWFA" evidence="2">
    <location>
        <begin position="44"/>
        <end position="220"/>
    </location>
</feature>
<dbReference type="OMA" id="QGTFQYA"/>
<dbReference type="InterPro" id="IPR036465">
    <property type="entry name" value="vWFA_dom_sf"/>
</dbReference>
<dbReference type="AlphaFoldDB" id="A0A1Y1INA0"/>
<accession>A0A1Y1INA0</accession>
<evidence type="ECO:0000259" key="2">
    <source>
        <dbReference type="PROSITE" id="PS50234"/>
    </source>
</evidence>
<name>A0A1Y1INA0_KLENI</name>
<feature type="coiled-coil region" evidence="1">
    <location>
        <begin position="321"/>
        <end position="378"/>
    </location>
</feature>
<dbReference type="Proteomes" id="UP000054558">
    <property type="component" value="Unassembled WGS sequence"/>
</dbReference>
<protein>
    <recommendedName>
        <fullName evidence="2">VWFA domain-containing protein</fullName>
    </recommendedName>
</protein>
<proteinExistence type="predicted"/>
<evidence type="ECO:0000256" key="1">
    <source>
        <dbReference type="SAM" id="Coils"/>
    </source>
</evidence>
<evidence type="ECO:0000313" key="3">
    <source>
        <dbReference type="EMBL" id="GAQ90256.1"/>
    </source>
</evidence>
<dbReference type="Gene3D" id="3.40.50.410">
    <property type="entry name" value="von Willebrand factor, type A domain"/>
    <property type="match status" value="1"/>
</dbReference>
<evidence type="ECO:0000313" key="4">
    <source>
        <dbReference type="Proteomes" id="UP000054558"/>
    </source>
</evidence>
<keyword evidence="1" id="KW-0175">Coiled coil</keyword>
<dbReference type="SUPFAM" id="SSF53300">
    <property type="entry name" value="vWA-like"/>
    <property type="match status" value="1"/>
</dbReference>
<organism evidence="3 4">
    <name type="scientific">Klebsormidium nitens</name>
    <name type="common">Green alga</name>
    <name type="synonym">Ulothrix nitens</name>
    <dbReference type="NCBI Taxonomy" id="105231"/>
    <lineage>
        <taxon>Eukaryota</taxon>
        <taxon>Viridiplantae</taxon>
        <taxon>Streptophyta</taxon>
        <taxon>Klebsormidiophyceae</taxon>
        <taxon>Klebsormidiales</taxon>
        <taxon>Klebsormidiaceae</taxon>
        <taxon>Klebsormidium</taxon>
    </lineage>
</organism>